<dbReference type="GO" id="GO:0051307">
    <property type="term" value="P:meiotic chromosome separation"/>
    <property type="evidence" value="ECO:0007669"/>
    <property type="project" value="TreeGrafter"/>
</dbReference>
<sequence length="2053" mass="225661">MPPATRSHKSAKSVAKVDEVTDGISNLKLRTKSTSSKVESTAKSVPQELPADRLRNSMVIVNEASQTLSSAVKSGWKLGSDGETEWSLERINKVMVPVPGALVTLRAVYKEQEKAEKLVDVERAALGVVSKLNGLRVVRKYTLALDLLANIRTGILSLLGAEEADERPKSRAAKSKSSAPQTYLGLLRLPDLSSLPAPSQSLQVALATYQAHSIKAVLSGLNHSHLEELYTLLISPEFILTRFPPPPGVLPTEQLSAIFVGTFQALAGSGALSPPPAGSSTTTAATATTKSARAPSVSRKTSGSSKSVPATKSGPSPEELVLLVRKQALLILARSPSLEKDADLFWDQALKWGAIYVKGISASPTPPSESQITQILSSFFTDLVSVVSIRGPRFEALCEWWIRFAKKVRRFLRCEGKEKKANLAGIQTKDVELIGKINGLVQGTDDRPKTPTKISRTVTEIAHADIKPATSSIRSENSTPAALLAALDRASLSATPEDMHTAADALLTLCRSTSADSSLPQRVSDLRKACAKCWSKDKEATRKVVKAIVGCAVIPGFPAEITVSAIDALLTLSRNEIDASNYETYEKANRGIGKALKLAEAFAERTDASDREDQRNTHPTLLRAISNTGYTLAGALYNASRATQAIAFIEQSCLVGERALALADVSGGSKDKEIIALREHMPRRWELLAICRLKATDRRGAVEGYSKALVWHVALLPPEVAKLDDKTSHFISQLVGISVSELFDPESVLLSRLFANLDVEEKLVCLMMERVVKVLEDMMHKPVAQKAMELAAGELGKMWADRHPVKRAKLLISLLKHEYHTSGSSVKVSSGEILELLSSDNLKQDSRFKPYIPEYIAQTHIWNALLLHKSNAPTAEVVAQAIAGSEKLLAMITPVVEPVSAKTAGKRPVGRTRSISRRGGKEKEKEKEAAPSKDKSLSAPLVLDDRGGLIQSMDMIAQILGLLNHTVLKLQFLHIIIWICEETDVDKMVEVHVRTSIDLSAQYIQLGQLETAMNVLSRSSELAEANGVRIGIPALVMLRLLYADVLARLRKTNESAKLYLSALELSEQIEPAEKGAAYMVKTEARLQALQQSATACRVYASIQASRDDTTTMLFALMQSLRLWNRAIDILLRLTEKIQPSAPAEPANPFEVQSTLAKAPTLDEASQAKKTVSRGAIMDGVQWQIAQGLLRTIFDLGEAYSLRGSVREAEYFLGQAESLSESLHAPLGVGRSLLKQAELKMARGLLDEALETLAKAEEIVADPISTDTSYLNYLLGHHRQKEAASGEDAYVMYTQAQNVLQQLDENLNKLQRHKSVSKPTADILVPDIQGVIMREQIWLSRIGEVQPEEQKALEDLEKLPQTLKSKSEQASLLGRIALHEVYSQFRSDLFLSSLTESAIAVPMGMTSKDAVSNQPNPTRDALGTLGTAEQNFWKTLQLSVAQGDVTRIRESATNLARIMAFQSSLGKQGVEGAVLTAALLGINATTLRREMLDAIANKDKTKLGGDDIVWPAINEDGMPCDKPTKQPRGLFAADESSEREDLESDDEVMRQYWDFIKAKYSSLSFDASMSQQINLLPKHWTVVTINVTDDKTALIVSRQRPDHQPVIFCLPLDRRGREGDDEEQFSYDDAVEELTSIIETSDRITHEGVNIEGNKQAIADWWSERTALDQRMRELLENIEFCWLGIFKTALAVPNVHSADTLSLLRGRLDKAFKRNGIGGDKTSARPKLDKSLLDCFSSISPKCRDEELEDLAYFILDLYQLHGISIALSDVDIDTLVVDLRNALEEHALKTVPRPTQIEDHHMFLVLDKSAQRIPWESIPVLRGRSVSRIPSISFLVDRIQLARHRQGLPFASPDSKPGTQQLDRITIDPKRVRYVLNPKGDLKHTEKQFGPWLKRMTKEVGWSGTIGRVPTEEEMARSLSGSDLFIYFGHGGGEQFIRSQKIRHLSKCSAAMLWGCSSGAMREMGDFDPIGTPYHYMLAGCPTLVATLWDVTDRECDRFAQSVFTSLKLDSVGKTSKTKTSVIQAVASAREVCKLKYLTGAAPVVYGIPFYL</sequence>
<evidence type="ECO:0000259" key="6">
    <source>
        <dbReference type="PROSITE" id="PS51700"/>
    </source>
</evidence>
<feature type="compositionally biased region" description="Basic and acidic residues" evidence="5">
    <location>
        <begin position="919"/>
        <end position="936"/>
    </location>
</feature>
<dbReference type="GO" id="GO:0006508">
    <property type="term" value="P:proteolysis"/>
    <property type="evidence" value="ECO:0007669"/>
    <property type="project" value="InterPro"/>
</dbReference>
<proteinExistence type="predicted"/>
<name>A0A8H7H979_9AGAM</name>
<evidence type="ECO:0000256" key="4">
    <source>
        <dbReference type="ARBA" id="ARBA00022829"/>
    </source>
</evidence>
<reference evidence="7" key="1">
    <citation type="submission" date="2020-09" db="EMBL/GenBank/DDBJ databases">
        <title>Comparative genome analyses of four rice-infecting Rhizoctonia solani isolates reveal extensive enrichment of homogalacturonan modification genes.</title>
        <authorList>
            <person name="Lee D.-Y."/>
            <person name="Jeon J."/>
            <person name="Kim K.-T."/>
            <person name="Cheong K."/>
            <person name="Song H."/>
            <person name="Choi G."/>
            <person name="Ko J."/>
            <person name="Opiyo S.O."/>
            <person name="Zuo S."/>
            <person name="Madhav S."/>
            <person name="Lee Y.-H."/>
            <person name="Wang G.-L."/>
        </authorList>
    </citation>
    <scope>NUCLEOTIDE SEQUENCE</scope>
    <source>
        <strain evidence="7">AG1-IA YN-7</strain>
    </source>
</reference>
<dbReference type="SUPFAM" id="SSF48452">
    <property type="entry name" value="TPR-like"/>
    <property type="match status" value="1"/>
</dbReference>
<evidence type="ECO:0000256" key="2">
    <source>
        <dbReference type="ARBA" id="ARBA00012489"/>
    </source>
</evidence>
<dbReference type="InterPro" id="IPR030397">
    <property type="entry name" value="SEPARIN_core_dom"/>
</dbReference>
<dbReference type="PANTHER" id="PTHR12792">
    <property type="entry name" value="EXTRA SPINDLE POLES 1-RELATED"/>
    <property type="match status" value="1"/>
</dbReference>
<feature type="compositionally biased region" description="Basic residues" evidence="5">
    <location>
        <begin position="904"/>
        <end position="918"/>
    </location>
</feature>
<dbReference type="EMBL" id="JACYCC010000037">
    <property type="protein sequence ID" value="KAF8679986.1"/>
    <property type="molecule type" value="Genomic_DNA"/>
</dbReference>
<feature type="domain" description="Peptidase C50" evidence="6">
    <location>
        <begin position="1870"/>
        <end position="1968"/>
    </location>
</feature>
<evidence type="ECO:0000256" key="5">
    <source>
        <dbReference type="SAM" id="MobiDB-lite"/>
    </source>
</evidence>
<evidence type="ECO:0000313" key="7">
    <source>
        <dbReference type="EMBL" id="KAF8679986.1"/>
    </source>
</evidence>
<dbReference type="PROSITE" id="PS51700">
    <property type="entry name" value="SEPARIN"/>
    <property type="match status" value="1"/>
</dbReference>
<dbReference type="PANTHER" id="PTHR12792:SF0">
    <property type="entry name" value="SEPARIN"/>
    <property type="match status" value="1"/>
</dbReference>
<protein>
    <recommendedName>
        <fullName evidence="2">separase</fullName>
        <ecNumber evidence="2">3.4.22.49</ecNumber>
    </recommendedName>
</protein>
<keyword evidence="3" id="KW-0378">Hydrolase</keyword>
<dbReference type="Proteomes" id="UP000650582">
    <property type="component" value="Unassembled WGS sequence"/>
</dbReference>
<dbReference type="Gene3D" id="1.25.40.10">
    <property type="entry name" value="Tetratricopeptide repeat domain"/>
    <property type="match status" value="2"/>
</dbReference>
<feature type="region of interest" description="Disordered" evidence="5">
    <location>
        <begin position="1513"/>
        <end position="1542"/>
    </location>
</feature>
<keyword evidence="4" id="KW-0159">Chromosome partition</keyword>
<feature type="compositionally biased region" description="Low complexity" evidence="5">
    <location>
        <begin position="271"/>
        <end position="308"/>
    </location>
</feature>
<comment type="caution">
    <text evidence="7">The sequence shown here is derived from an EMBL/GenBank/DDBJ whole genome shotgun (WGS) entry which is preliminary data.</text>
</comment>
<evidence type="ECO:0000256" key="1">
    <source>
        <dbReference type="ARBA" id="ARBA00000451"/>
    </source>
</evidence>
<organism evidence="7 8">
    <name type="scientific">Rhizoctonia solani</name>
    <dbReference type="NCBI Taxonomy" id="456999"/>
    <lineage>
        <taxon>Eukaryota</taxon>
        <taxon>Fungi</taxon>
        <taxon>Dikarya</taxon>
        <taxon>Basidiomycota</taxon>
        <taxon>Agaricomycotina</taxon>
        <taxon>Agaricomycetes</taxon>
        <taxon>Cantharellales</taxon>
        <taxon>Ceratobasidiaceae</taxon>
        <taxon>Rhizoctonia</taxon>
    </lineage>
</organism>
<comment type="catalytic activity">
    <reaction evidence="1">
        <text>All bonds known to be hydrolyzed by this endopeptidase have arginine in P1 and an acidic residue in P4. P6 is often occupied by an acidic residue or by a hydroxy-amino-acid residue, the phosphorylation of which enhances cleavage.</text>
        <dbReference type="EC" id="3.4.22.49"/>
    </reaction>
</comment>
<dbReference type="GO" id="GO:0004197">
    <property type="term" value="F:cysteine-type endopeptidase activity"/>
    <property type="evidence" value="ECO:0007669"/>
    <property type="project" value="InterPro"/>
</dbReference>
<accession>A0A8H7H979</accession>
<evidence type="ECO:0000256" key="3">
    <source>
        <dbReference type="ARBA" id="ARBA00022801"/>
    </source>
</evidence>
<evidence type="ECO:0000313" key="8">
    <source>
        <dbReference type="Proteomes" id="UP000650582"/>
    </source>
</evidence>
<dbReference type="GO" id="GO:0005634">
    <property type="term" value="C:nucleus"/>
    <property type="evidence" value="ECO:0007669"/>
    <property type="project" value="InterPro"/>
</dbReference>
<feature type="region of interest" description="Disordered" evidence="5">
    <location>
        <begin position="903"/>
        <end position="936"/>
    </location>
</feature>
<dbReference type="GO" id="GO:0044732">
    <property type="term" value="C:mitotic spindle pole body"/>
    <property type="evidence" value="ECO:0007669"/>
    <property type="project" value="TreeGrafter"/>
</dbReference>
<dbReference type="Pfam" id="PF03568">
    <property type="entry name" value="Separin_C"/>
    <property type="match status" value="1"/>
</dbReference>
<dbReference type="EC" id="3.4.22.49" evidence="2"/>
<dbReference type="InterPro" id="IPR005314">
    <property type="entry name" value="Peptidase_C50"/>
</dbReference>
<gene>
    <name evidence="7" type="ORF">RHS04_04802</name>
</gene>
<feature type="region of interest" description="Disordered" evidence="5">
    <location>
        <begin position="271"/>
        <end position="315"/>
    </location>
</feature>
<dbReference type="GO" id="GO:0072686">
    <property type="term" value="C:mitotic spindle"/>
    <property type="evidence" value="ECO:0007669"/>
    <property type="project" value="TreeGrafter"/>
</dbReference>
<dbReference type="InterPro" id="IPR011990">
    <property type="entry name" value="TPR-like_helical_dom_sf"/>
</dbReference>
<dbReference type="GO" id="GO:0005737">
    <property type="term" value="C:cytoplasm"/>
    <property type="evidence" value="ECO:0007669"/>
    <property type="project" value="TreeGrafter"/>
</dbReference>